<reference evidence="2 3" key="1">
    <citation type="submission" date="2018-01" db="EMBL/GenBank/DDBJ databases">
        <title>Genome characterization of the sugarcane-associated fungus Trichoderma ghanense CCMA-1212 and their application in lignocelulose bioconversion.</title>
        <authorList>
            <person name="Steindorff A.S."/>
            <person name="Mendes T.D."/>
            <person name="Vilela E.S.D."/>
            <person name="Rodrigues D.S."/>
            <person name="Formighieri E.F."/>
            <person name="Melo I.S."/>
            <person name="Favaro L.C.L."/>
        </authorList>
    </citation>
    <scope>NUCLEOTIDE SEQUENCE [LARGE SCALE GENOMIC DNA]</scope>
    <source>
        <strain evidence="2 3">CCMA-1212</strain>
    </source>
</reference>
<proteinExistence type="predicted"/>
<protein>
    <submittedName>
        <fullName evidence="2">Uncharacterized protein</fullName>
    </submittedName>
</protein>
<accession>A0ABY2GWT4</accession>
<name>A0ABY2GWT4_9HYPO</name>
<sequence length="933" mass="101976">MSIFFCCGSRRRDRESNDVDLTDTPEEQRMRRGVAVHQPCHSIEMPIRSMDTSLMPAELPLEDPTELGELVVDDSDGEGEEANPLTKTSSALNVVRTKLIRHISPETEANRRSRASAGHSQEEVARRAELRRFRHQRIQEELKNEESKAESSSTSHRSTRYLSPLIDAGQPSVGPRDAIEFTVTVTDGPHPDSAQAQDPLSLRSDQKDKGVSSQELDGLTRPPFIPTVSGSEEWDQTYPLRPPSTHSATSQKLAGCSYNMPRLGRVLGADSEFDIRHGAHSWEEQSALGVWLASQGLRSGSSSIRPGDSETNDGDVRITFFSPQEDFGGIDSIADAPLPTRCPKNRKVKPPGREQCLETASLVTSSSKGPDRSDADATLLGHNLLLGSGTLDIATTRPADHSSSNYPSVLPSFQPSPNRSQSNFHHLSAEDLESLELSPFSWKGNFSVIKESKTSEGMSSYVTATDNIYFPDNNASSAQINCPRARASGDAASLPCSDDSSFSQREVRMSTMATRFGEALSRKKPSLNFGSRFKEDFHTISVGPSRRSFMAKINLSIPRRSKYSSTSFATAPSRRFSSDGSSLALGCENSIGMRLEASIGTSSPFRGEEGSFLPSGAHAVTLARVHDYQKPLGTRQSAVLESSRLTPHSELLLDETQTSSRGILQQWTTNIQGAFSPNTTLKTQSSKAPKRLTKLAPTSGELSIVSTDLHRQPADADRGPVPTIVFTEPVSRFRPGKLGKAVKSGLRKLMPSHGNERQAQLFHLRQWQDENVGPKIVRTDTLSIASEDRNAATKESAEDGTVSPKQHLSVELNSCCPPSAMQTAKAPELTCPAYAAKFAMQVEAEKPAQEPRPDFCAEDALTSGVLLQSHHQPRIEDEKDQELIGAHSIPVISDVRVLRRWKSALDVPRRRSLAPNWAGRSMAQSLSLGNLRA</sequence>
<evidence type="ECO:0000313" key="3">
    <source>
        <dbReference type="Proteomes" id="UP001642720"/>
    </source>
</evidence>
<gene>
    <name evidence="2" type="ORF">CCMA1212_008828</name>
</gene>
<feature type="compositionally biased region" description="Basic and acidic residues" evidence="1">
    <location>
        <begin position="139"/>
        <end position="149"/>
    </location>
</feature>
<evidence type="ECO:0000313" key="2">
    <source>
        <dbReference type="EMBL" id="TFA99367.1"/>
    </source>
</evidence>
<feature type="region of interest" description="Disordered" evidence="1">
    <location>
        <begin position="103"/>
        <end position="125"/>
    </location>
</feature>
<feature type="region of interest" description="Disordered" evidence="1">
    <location>
        <begin position="139"/>
        <end position="224"/>
    </location>
</feature>
<dbReference type="GeneID" id="300580388"/>
<feature type="region of interest" description="Disordered" evidence="1">
    <location>
        <begin position="329"/>
        <end position="353"/>
    </location>
</feature>
<organism evidence="2 3">
    <name type="scientific">Trichoderma ghanense</name>
    <dbReference type="NCBI Taxonomy" id="65468"/>
    <lineage>
        <taxon>Eukaryota</taxon>
        <taxon>Fungi</taxon>
        <taxon>Dikarya</taxon>
        <taxon>Ascomycota</taxon>
        <taxon>Pezizomycotina</taxon>
        <taxon>Sordariomycetes</taxon>
        <taxon>Hypocreomycetidae</taxon>
        <taxon>Hypocreales</taxon>
        <taxon>Hypocreaceae</taxon>
        <taxon>Trichoderma</taxon>
    </lineage>
</organism>
<dbReference type="Proteomes" id="UP001642720">
    <property type="component" value="Unassembled WGS sequence"/>
</dbReference>
<comment type="caution">
    <text evidence="2">The sequence shown here is derived from an EMBL/GenBank/DDBJ whole genome shotgun (WGS) entry which is preliminary data.</text>
</comment>
<keyword evidence="3" id="KW-1185">Reference proteome</keyword>
<dbReference type="EMBL" id="PPTA01000014">
    <property type="protein sequence ID" value="TFA99367.1"/>
    <property type="molecule type" value="Genomic_DNA"/>
</dbReference>
<evidence type="ECO:0000256" key="1">
    <source>
        <dbReference type="SAM" id="MobiDB-lite"/>
    </source>
</evidence>
<dbReference type="RefSeq" id="XP_073555569.1">
    <property type="nucleotide sequence ID" value="XM_073705938.1"/>
</dbReference>